<feature type="transmembrane region" description="Helical" evidence="5">
    <location>
        <begin position="114"/>
        <end position="139"/>
    </location>
</feature>
<dbReference type="HOGENOM" id="CLU_065200_3_0_9"/>
<proteinExistence type="predicted"/>
<keyword evidence="7" id="KW-1185">Reference proteome</keyword>
<evidence type="ECO:0000256" key="5">
    <source>
        <dbReference type="SAM" id="Phobius"/>
    </source>
</evidence>
<dbReference type="AlphaFoldDB" id="V2Y351"/>
<evidence type="ECO:0000313" key="7">
    <source>
        <dbReference type="Proteomes" id="UP000018227"/>
    </source>
</evidence>
<dbReference type="RefSeq" id="WP_023355095.1">
    <property type="nucleotide sequence ID" value="NZ_KI535369.1"/>
</dbReference>
<keyword evidence="2 5" id="KW-0812">Transmembrane</keyword>
<dbReference type="Pfam" id="PF04191">
    <property type="entry name" value="PEMT"/>
    <property type="match status" value="1"/>
</dbReference>
<feature type="transmembrane region" description="Helical" evidence="5">
    <location>
        <begin position="71"/>
        <end position="94"/>
    </location>
</feature>
<evidence type="ECO:0000313" key="6">
    <source>
        <dbReference type="EMBL" id="ESL02101.1"/>
    </source>
</evidence>
<evidence type="ECO:0000256" key="1">
    <source>
        <dbReference type="ARBA" id="ARBA00004127"/>
    </source>
</evidence>
<dbReference type="GO" id="GO:0012505">
    <property type="term" value="C:endomembrane system"/>
    <property type="evidence" value="ECO:0007669"/>
    <property type="project" value="UniProtKB-SubCell"/>
</dbReference>
<dbReference type="STRING" id="592026.GCWU0000282_002235"/>
<evidence type="ECO:0000256" key="2">
    <source>
        <dbReference type="ARBA" id="ARBA00022692"/>
    </source>
</evidence>
<evidence type="ECO:0008006" key="8">
    <source>
        <dbReference type="Google" id="ProtNLM"/>
    </source>
</evidence>
<protein>
    <recommendedName>
        <fullName evidence="8">Isoprenylcysteine carboxyl methyltransferase family protein</fullName>
    </recommendedName>
</protein>
<sequence length="173" mass="20183">MSGFWLLLLFLIVRFGLLFIIKREAIQRAGYFAPVQKSEKAAYYIYQSSNIILLICLIVSSVKIDFSLQFYLGLFLFTIGILLCIISVVCFAFPNDEGLNINGIYKFSRNPMYVAYFVCFLGMSLLTQSLIMLIVVLIFQISAHWIIVSEERWCLEKFGKNYEDYIKEVRRYI</sequence>
<dbReference type="OrthoDB" id="272002at2"/>
<dbReference type="Gene3D" id="1.20.120.1630">
    <property type="match status" value="1"/>
</dbReference>
<keyword evidence="3 5" id="KW-1133">Transmembrane helix</keyword>
<dbReference type="InterPro" id="IPR007318">
    <property type="entry name" value="Phopholipid_MeTrfase"/>
</dbReference>
<keyword evidence="4 5" id="KW-0472">Membrane</keyword>
<organism evidence="6 7">
    <name type="scientific">Catonella morbi ATCC 51271</name>
    <dbReference type="NCBI Taxonomy" id="592026"/>
    <lineage>
        <taxon>Bacteria</taxon>
        <taxon>Bacillati</taxon>
        <taxon>Bacillota</taxon>
        <taxon>Clostridia</taxon>
        <taxon>Lachnospirales</taxon>
        <taxon>Lachnospiraceae</taxon>
        <taxon>Catonella</taxon>
    </lineage>
</organism>
<dbReference type="Proteomes" id="UP000018227">
    <property type="component" value="Unassembled WGS sequence"/>
</dbReference>
<comment type="caution">
    <text evidence="6">The sequence shown here is derived from an EMBL/GenBank/DDBJ whole genome shotgun (WGS) entry which is preliminary data.</text>
</comment>
<evidence type="ECO:0000256" key="3">
    <source>
        <dbReference type="ARBA" id="ARBA00022989"/>
    </source>
</evidence>
<gene>
    <name evidence="6" type="ORF">GCWU0000282_002235</name>
</gene>
<accession>V2Y351</accession>
<name>V2Y351_9FIRM</name>
<dbReference type="EMBL" id="ACIL03000016">
    <property type="protein sequence ID" value="ESL02101.1"/>
    <property type="molecule type" value="Genomic_DNA"/>
</dbReference>
<dbReference type="eggNOG" id="COG2020">
    <property type="taxonomic scope" value="Bacteria"/>
</dbReference>
<reference evidence="6 7" key="1">
    <citation type="submission" date="2013-06" db="EMBL/GenBank/DDBJ databases">
        <authorList>
            <person name="Weinstock G."/>
            <person name="Sodergren E."/>
            <person name="Clifton S."/>
            <person name="Fulton L."/>
            <person name="Fulton B."/>
            <person name="Courtney L."/>
            <person name="Fronick C."/>
            <person name="Harrison M."/>
            <person name="Strong C."/>
            <person name="Farmer C."/>
            <person name="Delahaunty K."/>
            <person name="Markovic C."/>
            <person name="Hall O."/>
            <person name="Minx P."/>
            <person name="Tomlinson C."/>
            <person name="Mitreva M."/>
            <person name="Nelson J."/>
            <person name="Hou S."/>
            <person name="Wollam A."/>
            <person name="Pepin K.H."/>
            <person name="Johnson M."/>
            <person name="Bhonagiri V."/>
            <person name="Nash W.E."/>
            <person name="Warren W."/>
            <person name="Chinwalla A."/>
            <person name="Mardis E.R."/>
            <person name="Wilson R.K."/>
        </authorList>
    </citation>
    <scope>NUCLEOTIDE SEQUENCE [LARGE SCALE GENOMIC DNA]</scope>
    <source>
        <strain evidence="6 7">ATCC 51271</strain>
    </source>
</reference>
<evidence type="ECO:0000256" key="4">
    <source>
        <dbReference type="ARBA" id="ARBA00023136"/>
    </source>
</evidence>
<feature type="transmembrane region" description="Helical" evidence="5">
    <location>
        <begin position="41"/>
        <end position="59"/>
    </location>
</feature>
<comment type="subcellular location">
    <subcellularLocation>
        <location evidence="1">Endomembrane system</location>
        <topology evidence="1">Multi-pass membrane protein</topology>
    </subcellularLocation>
</comment>